<dbReference type="PRINTS" id="PR02076">
    <property type="entry name" value="PROTEINFYV8"/>
</dbReference>
<dbReference type="GeneID" id="30201818"/>
<feature type="compositionally biased region" description="Basic and acidic residues" evidence="1">
    <location>
        <begin position="202"/>
        <end position="216"/>
    </location>
</feature>
<evidence type="ECO:0000256" key="1">
    <source>
        <dbReference type="SAM" id="MobiDB-lite"/>
    </source>
</evidence>
<evidence type="ECO:0000313" key="3">
    <source>
        <dbReference type="Proteomes" id="UP000094112"/>
    </source>
</evidence>
<dbReference type="Proteomes" id="UP000094112">
    <property type="component" value="Unassembled WGS sequence"/>
</dbReference>
<feature type="region of interest" description="Disordered" evidence="1">
    <location>
        <begin position="511"/>
        <end position="532"/>
    </location>
</feature>
<gene>
    <name evidence="2" type="ORF">WICANDRAFT_77549</name>
</gene>
<feature type="region of interest" description="Disordered" evidence="1">
    <location>
        <begin position="638"/>
        <end position="691"/>
    </location>
</feature>
<evidence type="ECO:0008006" key="4">
    <source>
        <dbReference type="Google" id="ProtNLM"/>
    </source>
</evidence>
<feature type="compositionally biased region" description="Polar residues" evidence="1">
    <location>
        <begin position="663"/>
        <end position="672"/>
    </location>
</feature>
<feature type="compositionally biased region" description="Polar residues" evidence="1">
    <location>
        <begin position="380"/>
        <end position="401"/>
    </location>
</feature>
<feature type="compositionally biased region" description="Low complexity" evidence="1">
    <location>
        <begin position="522"/>
        <end position="532"/>
    </location>
</feature>
<feature type="compositionally biased region" description="Basic and acidic residues" evidence="1">
    <location>
        <begin position="62"/>
        <end position="74"/>
    </location>
</feature>
<feature type="compositionally biased region" description="Basic and acidic residues" evidence="1">
    <location>
        <begin position="638"/>
        <end position="661"/>
    </location>
</feature>
<reference evidence="2 3" key="1">
    <citation type="journal article" date="2016" name="Proc. Natl. Acad. Sci. U.S.A.">
        <title>Comparative genomics of biotechnologically important yeasts.</title>
        <authorList>
            <person name="Riley R."/>
            <person name="Haridas S."/>
            <person name="Wolfe K.H."/>
            <person name="Lopes M.R."/>
            <person name="Hittinger C.T."/>
            <person name="Goeker M."/>
            <person name="Salamov A.A."/>
            <person name="Wisecaver J.H."/>
            <person name="Long T.M."/>
            <person name="Calvey C.H."/>
            <person name="Aerts A.L."/>
            <person name="Barry K.W."/>
            <person name="Choi C."/>
            <person name="Clum A."/>
            <person name="Coughlan A.Y."/>
            <person name="Deshpande S."/>
            <person name="Douglass A.P."/>
            <person name="Hanson S.J."/>
            <person name="Klenk H.-P."/>
            <person name="LaButti K.M."/>
            <person name="Lapidus A."/>
            <person name="Lindquist E.A."/>
            <person name="Lipzen A.M."/>
            <person name="Meier-Kolthoff J.P."/>
            <person name="Ohm R.A."/>
            <person name="Otillar R.P."/>
            <person name="Pangilinan J.L."/>
            <person name="Peng Y."/>
            <person name="Rokas A."/>
            <person name="Rosa C.A."/>
            <person name="Scheuner C."/>
            <person name="Sibirny A.A."/>
            <person name="Slot J.C."/>
            <person name="Stielow J.B."/>
            <person name="Sun H."/>
            <person name="Kurtzman C.P."/>
            <person name="Blackwell M."/>
            <person name="Grigoriev I.V."/>
            <person name="Jeffries T.W."/>
        </authorList>
    </citation>
    <scope>NUCLEOTIDE SEQUENCE [LARGE SCALE GENOMIC DNA]</scope>
    <source>
        <strain evidence="3">ATCC 58044 / CBS 1984 / NCYC 433 / NRRL Y-366-8</strain>
    </source>
</reference>
<proteinExistence type="predicted"/>
<feature type="compositionally biased region" description="Basic and acidic residues" evidence="1">
    <location>
        <begin position="673"/>
        <end position="685"/>
    </location>
</feature>
<evidence type="ECO:0000313" key="2">
    <source>
        <dbReference type="EMBL" id="ODQ60878.1"/>
    </source>
</evidence>
<protein>
    <recommendedName>
        <fullName evidence="4">Protein FYV8</fullName>
    </recommendedName>
</protein>
<keyword evidence="3" id="KW-1185">Reference proteome</keyword>
<accession>A0A1E3P698</accession>
<organism evidence="2 3">
    <name type="scientific">Wickerhamomyces anomalus (strain ATCC 58044 / CBS 1984 / NCYC 433 / NRRL Y-366-8)</name>
    <name type="common">Yeast</name>
    <name type="synonym">Hansenula anomala</name>
    <dbReference type="NCBI Taxonomy" id="683960"/>
    <lineage>
        <taxon>Eukaryota</taxon>
        <taxon>Fungi</taxon>
        <taxon>Dikarya</taxon>
        <taxon>Ascomycota</taxon>
        <taxon>Saccharomycotina</taxon>
        <taxon>Saccharomycetes</taxon>
        <taxon>Phaffomycetales</taxon>
        <taxon>Wickerhamomycetaceae</taxon>
        <taxon>Wickerhamomyces</taxon>
    </lineage>
</organism>
<sequence>MSFEENVQRKKSTRWVRASTANYDGDDWVEEEYYEDEDEPVPDLPPIPAEHLQHYQQTTKISPEKTDNDHDDNKNNNNDNNTTTTTRNDYNDDDDANSFDDTINSPQLNLQKFQNIDLDEELPEKEQEHDPVSATVDEYANIIRDDDSEEEEDYKPTTSRFQPLPRSPEVERFETLKEQKTTPVEEENNEIEAQSSSFQPFPEEHHHISKVDHKEGSSTPQELPKHEEPHPVSTPVVIDDAKSVSKESIVEEKTQRDHVHSDFQPFPEDQSNHGAAESTVQDNDVEYEQPPVEEAIEQENTHNDIIPQVEDSEDEEYIPSSNRFKSSILEDETQQKEPVSEDSSIEEIGSTAIPPQIESSEILDEEPKRVDIPPIPSTAPIETQNHIDPVTDSLQLPTSNRQDFDDVSDTDTLHIHDPEEQSSPSIEEIRRELSNTSLHDLTHDNTYFHEHAYLGSLINTPEPEDENEVQFQPQDEKSIDETNDAAPRTLSQYYSSVNDYFDDYADTSDNENLKVNRDSRASVQSSGSLSTGSFSIKSESRYRYSKASDRDSSFNHSNSDVHSLNPAQQLLADNASTNETDQTPKDTNLNPALSINFGHWRPDTDSFRDQFISGTAPPLPQIDNYTRNSMGEIIEDRGSIIEKDKELDSSNDKGDDHEKSLDSLGNTMSTSETDNHSTLSEHKPVGESYKTESNSVLPLHIPLGSNESTELNPGQYFHEKLAATETNLPKEDNEVTKDVPPTTKLNITKISGNKRTNYSIKQISSISDPAKRIESLRNAREEQANLNLGLNEWLVFAKSSAGVETYKSNVHNSHVAQAYADASTMSRKHTLNNVGSFLHKRRVFQDTSSHAQSLAKGIFTRGKKMLKNDN</sequence>
<dbReference type="InterPro" id="IPR026248">
    <property type="entry name" value="Fyv8"/>
</dbReference>
<feature type="region of interest" description="Disordered" evidence="1">
    <location>
        <begin position="1"/>
        <end position="426"/>
    </location>
</feature>
<feature type="compositionally biased region" description="Basic and acidic residues" evidence="1">
    <location>
        <begin position="239"/>
        <end position="261"/>
    </location>
</feature>
<feature type="compositionally biased region" description="Low complexity" evidence="1">
    <location>
        <begin position="75"/>
        <end position="88"/>
    </location>
</feature>
<dbReference type="EMBL" id="KV454209">
    <property type="protein sequence ID" value="ODQ60878.1"/>
    <property type="molecule type" value="Genomic_DNA"/>
</dbReference>
<feature type="compositionally biased region" description="Acidic residues" evidence="1">
    <location>
        <begin position="24"/>
        <end position="41"/>
    </location>
</feature>
<feature type="compositionally biased region" description="Polar residues" evidence="1">
    <location>
        <begin position="105"/>
        <end position="114"/>
    </location>
</feature>
<dbReference type="OrthoDB" id="4081733at2759"/>
<feature type="compositionally biased region" description="Basic and acidic residues" evidence="1">
    <location>
        <begin position="511"/>
        <end position="520"/>
    </location>
</feature>
<feature type="compositionally biased region" description="Basic and acidic residues" evidence="1">
    <location>
        <begin position="168"/>
        <end position="180"/>
    </location>
</feature>
<name>A0A1E3P698_WICAA</name>
<dbReference type="RefSeq" id="XP_019040085.1">
    <property type="nucleotide sequence ID" value="XM_019184572.1"/>
</dbReference>
<feature type="region of interest" description="Disordered" evidence="1">
    <location>
        <begin position="458"/>
        <end position="487"/>
    </location>
</feature>
<dbReference type="AlphaFoldDB" id="A0A1E3P698"/>